<comment type="caution">
    <text evidence="1">The sequence shown here is derived from an EMBL/GenBank/DDBJ whole genome shotgun (WGS) entry which is preliminary data.</text>
</comment>
<sequence>MRMDLKREEMLTAVGEAKQFIVEHSKRLRQDLMEEFKEELVAVRQQCEGRTEVVETKVEEVREEVTRLWRSLEKQSLGVWGQSECPEPAGQGRPYTSLESGDVGCCGSRTQSTHLWYTPAPEDEAITPPQSPPPLSVAGSAWYVGGTSVQRKPAEFGGQVAWEAYQAQFELLAQGQGWGDQEKALQLMVSLRGPALEILAHVMLAQAVESLVYHAYPVAPEEMVTVLSWDAFVDALENQQV</sequence>
<dbReference type="EMBL" id="VSRR010034317">
    <property type="protein sequence ID" value="MPC72202.1"/>
    <property type="molecule type" value="Genomic_DNA"/>
</dbReference>
<dbReference type="Proteomes" id="UP000324222">
    <property type="component" value="Unassembled WGS sequence"/>
</dbReference>
<gene>
    <name evidence="1" type="ORF">E2C01_066499</name>
</gene>
<protein>
    <submittedName>
        <fullName evidence="1">Uncharacterized protein</fullName>
    </submittedName>
</protein>
<organism evidence="1 2">
    <name type="scientific">Portunus trituberculatus</name>
    <name type="common">Swimming crab</name>
    <name type="synonym">Neptunus trituberculatus</name>
    <dbReference type="NCBI Taxonomy" id="210409"/>
    <lineage>
        <taxon>Eukaryota</taxon>
        <taxon>Metazoa</taxon>
        <taxon>Ecdysozoa</taxon>
        <taxon>Arthropoda</taxon>
        <taxon>Crustacea</taxon>
        <taxon>Multicrustacea</taxon>
        <taxon>Malacostraca</taxon>
        <taxon>Eumalacostraca</taxon>
        <taxon>Eucarida</taxon>
        <taxon>Decapoda</taxon>
        <taxon>Pleocyemata</taxon>
        <taxon>Brachyura</taxon>
        <taxon>Eubrachyura</taxon>
        <taxon>Portunoidea</taxon>
        <taxon>Portunidae</taxon>
        <taxon>Portuninae</taxon>
        <taxon>Portunus</taxon>
    </lineage>
</organism>
<dbReference type="AlphaFoldDB" id="A0A5B7HLP1"/>
<proteinExistence type="predicted"/>
<name>A0A5B7HLP1_PORTR</name>
<accession>A0A5B7HLP1</accession>
<evidence type="ECO:0000313" key="1">
    <source>
        <dbReference type="EMBL" id="MPC72202.1"/>
    </source>
</evidence>
<reference evidence="1 2" key="1">
    <citation type="submission" date="2019-05" db="EMBL/GenBank/DDBJ databases">
        <title>Another draft genome of Portunus trituberculatus and its Hox gene families provides insights of decapod evolution.</title>
        <authorList>
            <person name="Jeong J.-H."/>
            <person name="Song I."/>
            <person name="Kim S."/>
            <person name="Choi T."/>
            <person name="Kim D."/>
            <person name="Ryu S."/>
            <person name="Kim W."/>
        </authorList>
    </citation>
    <scope>NUCLEOTIDE SEQUENCE [LARGE SCALE GENOMIC DNA]</scope>
    <source>
        <tissue evidence="1">Muscle</tissue>
    </source>
</reference>
<dbReference type="OrthoDB" id="8300685at2759"/>
<keyword evidence="2" id="KW-1185">Reference proteome</keyword>
<evidence type="ECO:0000313" key="2">
    <source>
        <dbReference type="Proteomes" id="UP000324222"/>
    </source>
</evidence>